<protein>
    <submittedName>
        <fullName evidence="2">Uncharacterized protein</fullName>
    </submittedName>
</protein>
<dbReference type="EMBL" id="GBRH01262800">
    <property type="protein sequence ID" value="JAD35095.1"/>
    <property type="molecule type" value="Transcribed_RNA"/>
</dbReference>
<evidence type="ECO:0000256" key="1">
    <source>
        <dbReference type="SAM" id="Phobius"/>
    </source>
</evidence>
<evidence type="ECO:0000313" key="2">
    <source>
        <dbReference type="EMBL" id="JAD35095.1"/>
    </source>
</evidence>
<keyword evidence="1" id="KW-0472">Membrane</keyword>
<sequence length="93" mass="10361">MINCCTVCQHRWINGRCILLHAPLLGVCFSACNLFQYAVASHTSCVEILLQKLLYTLSLQTLFLTCIVSAPVLIQAALNLTDLFWREGRAAGY</sequence>
<feature type="transmembrane region" description="Helical" evidence="1">
    <location>
        <begin position="18"/>
        <end position="39"/>
    </location>
</feature>
<keyword evidence="1" id="KW-0812">Transmembrane</keyword>
<reference evidence="2" key="2">
    <citation type="journal article" date="2015" name="Data Brief">
        <title>Shoot transcriptome of the giant reed, Arundo donax.</title>
        <authorList>
            <person name="Barrero R.A."/>
            <person name="Guerrero F.D."/>
            <person name="Moolhuijzen P."/>
            <person name="Goolsby J.A."/>
            <person name="Tidwell J."/>
            <person name="Bellgard S.E."/>
            <person name="Bellgard M.I."/>
        </authorList>
    </citation>
    <scope>NUCLEOTIDE SEQUENCE</scope>
    <source>
        <tissue evidence="2">Shoot tissue taken approximately 20 cm above the soil surface</tissue>
    </source>
</reference>
<organism evidence="2">
    <name type="scientific">Arundo donax</name>
    <name type="common">Giant reed</name>
    <name type="synonym">Donax arundinaceus</name>
    <dbReference type="NCBI Taxonomy" id="35708"/>
    <lineage>
        <taxon>Eukaryota</taxon>
        <taxon>Viridiplantae</taxon>
        <taxon>Streptophyta</taxon>
        <taxon>Embryophyta</taxon>
        <taxon>Tracheophyta</taxon>
        <taxon>Spermatophyta</taxon>
        <taxon>Magnoliopsida</taxon>
        <taxon>Liliopsida</taxon>
        <taxon>Poales</taxon>
        <taxon>Poaceae</taxon>
        <taxon>PACMAD clade</taxon>
        <taxon>Arundinoideae</taxon>
        <taxon>Arundineae</taxon>
        <taxon>Arundo</taxon>
    </lineage>
</organism>
<accession>A0A0A8ZEG6</accession>
<dbReference type="AlphaFoldDB" id="A0A0A8ZEG6"/>
<proteinExistence type="predicted"/>
<keyword evidence="1" id="KW-1133">Transmembrane helix</keyword>
<feature type="transmembrane region" description="Helical" evidence="1">
    <location>
        <begin position="59"/>
        <end position="80"/>
    </location>
</feature>
<name>A0A0A8ZEG6_ARUDO</name>
<reference evidence="2" key="1">
    <citation type="submission" date="2014-09" db="EMBL/GenBank/DDBJ databases">
        <authorList>
            <person name="Magalhaes I.L.F."/>
            <person name="Oliveira U."/>
            <person name="Santos F.R."/>
            <person name="Vidigal T.H.D.A."/>
            <person name="Brescovit A.D."/>
            <person name="Santos A.J."/>
        </authorList>
    </citation>
    <scope>NUCLEOTIDE SEQUENCE</scope>
    <source>
        <tissue evidence="2">Shoot tissue taken approximately 20 cm above the soil surface</tissue>
    </source>
</reference>